<proteinExistence type="predicted"/>
<gene>
    <name evidence="1" type="ORF">GRI94_04615</name>
    <name evidence="2" type="ORF">GRI94_18705</name>
</gene>
<protein>
    <submittedName>
        <fullName evidence="2">Uncharacterized protein</fullName>
    </submittedName>
</protein>
<dbReference type="OrthoDB" id="7409838at2"/>
<organism evidence="2 3">
    <name type="scientific">Parerythrobacter jejuensis</name>
    <dbReference type="NCBI Taxonomy" id="795812"/>
    <lineage>
        <taxon>Bacteria</taxon>
        <taxon>Pseudomonadati</taxon>
        <taxon>Pseudomonadota</taxon>
        <taxon>Alphaproteobacteria</taxon>
        <taxon>Sphingomonadales</taxon>
        <taxon>Erythrobacteraceae</taxon>
        <taxon>Parerythrobacter</taxon>
    </lineage>
</organism>
<dbReference type="AlphaFoldDB" id="A0A845AXD3"/>
<dbReference type="EMBL" id="WTYE01000001">
    <property type="protein sequence ID" value="MXP31105.1"/>
    <property type="molecule type" value="Genomic_DNA"/>
</dbReference>
<sequence>MRRPVAIGLTVLAGALGSLFLVPRAVPAAAPSFAILAPWDASLQMAAAGSFWSNGEQALGGQFASRAIKAMPYAQPALTLATVGGAAADETASLNLSAALGWRDPITNARLVEAALTANNPTIAAQRVDALGRAGGGENAARAADAVMRMQGGPQALADRASRNSEALWWITYLRLPPADPESQAGRLAFARSLDRENGPWHRRIVGTISANLTADGADDVARELWRQTLADPRAVNSLLYDGEFRNLRIGGQALGGEWRIVPRSPARVDQTGGAGITLTRQADGAGAVLIQQFPAVEGAFQLRAEGPDAGDGAEWRVQCAGEGLLFQSERAVGQWQLAIPSGCEGITLELHMREDAVSQKRIQVSKVSLEQAG</sequence>
<evidence type="ECO:0000313" key="2">
    <source>
        <dbReference type="EMBL" id="MXP33865.1"/>
    </source>
</evidence>
<accession>A0A845AXD3</accession>
<reference evidence="2 3" key="1">
    <citation type="submission" date="2019-12" db="EMBL/GenBank/DDBJ databases">
        <title>Genomic-based taxomic classification of the family Erythrobacteraceae.</title>
        <authorList>
            <person name="Xu L."/>
        </authorList>
    </citation>
    <scope>NUCLEOTIDE SEQUENCE [LARGE SCALE GENOMIC DNA]</scope>
    <source>
        <strain evidence="2 3">JCM 16677</strain>
    </source>
</reference>
<keyword evidence="3" id="KW-1185">Reference proteome</keyword>
<evidence type="ECO:0000313" key="3">
    <source>
        <dbReference type="Proteomes" id="UP000446786"/>
    </source>
</evidence>
<dbReference type="EMBL" id="WTYE01000001">
    <property type="protein sequence ID" value="MXP33865.1"/>
    <property type="molecule type" value="Genomic_DNA"/>
</dbReference>
<dbReference type="RefSeq" id="WP_160778578.1">
    <property type="nucleotide sequence ID" value="NZ_BAAAZF010000001.1"/>
</dbReference>
<comment type="caution">
    <text evidence="2">The sequence shown here is derived from an EMBL/GenBank/DDBJ whole genome shotgun (WGS) entry which is preliminary data.</text>
</comment>
<dbReference type="Proteomes" id="UP000446786">
    <property type="component" value="Unassembled WGS sequence"/>
</dbReference>
<evidence type="ECO:0000313" key="1">
    <source>
        <dbReference type="EMBL" id="MXP31105.1"/>
    </source>
</evidence>
<name>A0A845AXD3_9SPHN</name>